<keyword evidence="1" id="KW-1133">Transmembrane helix</keyword>
<evidence type="ECO:0000256" key="1">
    <source>
        <dbReference type="SAM" id="Phobius"/>
    </source>
</evidence>
<keyword evidence="3" id="KW-1185">Reference proteome</keyword>
<name>A0A7X0LN43_9ACTN</name>
<dbReference type="EMBL" id="JACHEM010000002">
    <property type="protein sequence ID" value="MBB6434550.1"/>
    <property type="molecule type" value="Genomic_DNA"/>
</dbReference>
<dbReference type="AlphaFoldDB" id="A0A7X0LN43"/>
<sequence>MVEKLGWFEGHEVYANIVLAVTGLALVVASERVGRAGGTQG</sequence>
<proteinExistence type="predicted"/>
<dbReference type="Proteomes" id="UP000540423">
    <property type="component" value="Unassembled WGS sequence"/>
</dbReference>
<keyword evidence="1" id="KW-0812">Transmembrane</keyword>
<reference evidence="2 3" key="1">
    <citation type="submission" date="2020-08" db="EMBL/GenBank/DDBJ databases">
        <title>Genomic Encyclopedia of Type Strains, Phase IV (KMG-IV): sequencing the most valuable type-strain genomes for metagenomic binning, comparative biology and taxonomic classification.</title>
        <authorList>
            <person name="Goeker M."/>
        </authorList>
    </citation>
    <scope>NUCLEOTIDE SEQUENCE [LARGE SCALE GENOMIC DNA]</scope>
    <source>
        <strain evidence="2 3">DSM 40141</strain>
    </source>
</reference>
<feature type="transmembrane region" description="Helical" evidence="1">
    <location>
        <begin position="13"/>
        <end position="30"/>
    </location>
</feature>
<protein>
    <submittedName>
        <fullName evidence="2">Uncharacterized protein</fullName>
    </submittedName>
</protein>
<gene>
    <name evidence="2" type="ORF">HNQ79_000998</name>
</gene>
<evidence type="ECO:0000313" key="3">
    <source>
        <dbReference type="Proteomes" id="UP000540423"/>
    </source>
</evidence>
<dbReference type="RefSeq" id="WP_260421498.1">
    <property type="nucleotide sequence ID" value="NZ_BNBN01000002.1"/>
</dbReference>
<keyword evidence="1" id="KW-0472">Membrane</keyword>
<accession>A0A7X0LN43</accession>
<evidence type="ECO:0000313" key="2">
    <source>
        <dbReference type="EMBL" id="MBB6434550.1"/>
    </source>
</evidence>
<organism evidence="2 3">
    <name type="scientific">Streptomyces candidus</name>
    <dbReference type="NCBI Taxonomy" id="67283"/>
    <lineage>
        <taxon>Bacteria</taxon>
        <taxon>Bacillati</taxon>
        <taxon>Actinomycetota</taxon>
        <taxon>Actinomycetes</taxon>
        <taxon>Kitasatosporales</taxon>
        <taxon>Streptomycetaceae</taxon>
        <taxon>Streptomyces</taxon>
    </lineage>
</organism>
<comment type="caution">
    <text evidence="2">The sequence shown here is derived from an EMBL/GenBank/DDBJ whole genome shotgun (WGS) entry which is preliminary data.</text>
</comment>